<dbReference type="Pfam" id="PF03572">
    <property type="entry name" value="Peptidase_S41"/>
    <property type="match status" value="1"/>
</dbReference>
<feature type="domain" description="Tail specific protease" evidence="2">
    <location>
        <begin position="180"/>
        <end position="403"/>
    </location>
</feature>
<evidence type="ECO:0000256" key="1">
    <source>
        <dbReference type="SAM" id="SignalP"/>
    </source>
</evidence>
<evidence type="ECO:0000259" key="2">
    <source>
        <dbReference type="SMART" id="SM00245"/>
    </source>
</evidence>
<evidence type="ECO:0000313" key="4">
    <source>
        <dbReference type="Proteomes" id="UP000632222"/>
    </source>
</evidence>
<name>A0ABQ2CVN7_9DEIO</name>
<evidence type="ECO:0000313" key="3">
    <source>
        <dbReference type="EMBL" id="GGJ25441.1"/>
    </source>
</evidence>
<sequence length="421" mass="48299">MRLFIWLVVLLGSLGAAQAQKYPSSNAARLYQDFQAAMVSYYGEHKDRVPDLLLKYHNLLETGCERQKKCQTWDAEQQIRSLLRELGDAHTDLGTSSFFNFDPQEDDLQLTLENELGVVLQHQQNHWYVKFVVYGSYADLNGLKQGDDLLSAGGRDLESVPSERELDFDRHSSLLIDRQGKRLRIELNKDYKEDYWQKAQYKIQQDTAILQIPSFYAEGKRLYRNSQLPISESVHQALRELQGQHIQNLILDLRYNPGGWVNECAAASSAFVKSFKVYQDARFTAGFLRVQNGQVLGFDRSKLLFGVPFLPVRSAVTSPSFWEPKVVVLVNHDTASCGEWFTYQLQRAGKATVIGEPTYGILNTSTQTRRLGYRYTLQITVIRSLQEDFTLYPRRITPDQVVHNTLTEDVQLQTALQLFNP</sequence>
<dbReference type="Gene3D" id="3.90.226.10">
    <property type="entry name" value="2-enoyl-CoA Hydratase, Chain A, domain 1"/>
    <property type="match status" value="1"/>
</dbReference>
<dbReference type="Gene3D" id="2.30.42.10">
    <property type="match status" value="1"/>
</dbReference>
<dbReference type="Proteomes" id="UP000632222">
    <property type="component" value="Unassembled WGS sequence"/>
</dbReference>
<proteinExistence type="predicted"/>
<dbReference type="SUPFAM" id="SSF52096">
    <property type="entry name" value="ClpP/crotonase"/>
    <property type="match status" value="1"/>
</dbReference>
<comment type="caution">
    <text evidence="3">The sequence shown here is derived from an EMBL/GenBank/DDBJ whole genome shotgun (WGS) entry which is preliminary data.</text>
</comment>
<feature type="signal peptide" evidence="1">
    <location>
        <begin position="1"/>
        <end position="21"/>
    </location>
</feature>
<dbReference type="CDD" id="cd06567">
    <property type="entry name" value="Peptidase_S41"/>
    <property type="match status" value="1"/>
</dbReference>
<keyword evidence="1" id="KW-0732">Signal</keyword>
<dbReference type="InterPro" id="IPR036034">
    <property type="entry name" value="PDZ_sf"/>
</dbReference>
<keyword evidence="4" id="KW-1185">Reference proteome</keyword>
<feature type="chain" id="PRO_5045951872" description="Tail specific protease domain-containing protein" evidence="1">
    <location>
        <begin position="22"/>
        <end position="421"/>
    </location>
</feature>
<accession>A0ABQ2CVN7</accession>
<protein>
    <recommendedName>
        <fullName evidence="2">Tail specific protease domain-containing protein</fullName>
    </recommendedName>
</protein>
<dbReference type="InterPro" id="IPR005151">
    <property type="entry name" value="Tail-specific_protease"/>
</dbReference>
<dbReference type="SUPFAM" id="SSF50156">
    <property type="entry name" value="PDZ domain-like"/>
    <property type="match status" value="1"/>
</dbReference>
<reference evidence="4" key="1">
    <citation type="journal article" date="2019" name="Int. J. Syst. Evol. Microbiol.">
        <title>The Global Catalogue of Microorganisms (GCM) 10K type strain sequencing project: providing services to taxonomists for standard genome sequencing and annotation.</title>
        <authorList>
            <consortium name="The Broad Institute Genomics Platform"/>
            <consortium name="The Broad Institute Genome Sequencing Center for Infectious Disease"/>
            <person name="Wu L."/>
            <person name="Ma J."/>
        </authorList>
    </citation>
    <scope>NUCLEOTIDE SEQUENCE [LARGE SCALE GENOMIC DNA]</scope>
    <source>
        <strain evidence="4">JCM 14370</strain>
    </source>
</reference>
<organism evidence="3 4">
    <name type="scientific">Deinococcus roseus</name>
    <dbReference type="NCBI Taxonomy" id="392414"/>
    <lineage>
        <taxon>Bacteria</taxon>
        <taxon>Thermotogati</taxon>
        <taxon>Deinococcota</taxon>
        <taxon>Deinococci</taxon>
        <taxon>Deinococcales</taxon>
        <taxon>Deinococcaceae</taxon>
        <taxon>Deinococcus</taxon>
    </lineage>
</organism>
<dbReference type="SMART" id="SM00245">
    <property type="entry name" value="TSPc"/>
    <property type="match status" value="1"/>
</dbReference>
<dbReference type="RefSeq" id="WP_189000594.1">
    <property type="nucleotide sequence ID" value="NZ_BMOD01000002.1"/>
</dbReference>
<dbReference type="InterPro" id="IPR029045">
    <property type="entry name" value="ClpP/crotonase-like_dom_sf"/>
</dbReference>
<dbReference type="EMBL" id="BMOD01000002">
    <property type="protein sequence ID" value="GGJ25441.1"/>
    <property type="molecule type" value="Genomic_DNA"/>
</dbReference>
<dbReference type="PANTHER" id="PTHR32060:SF30">
    <property type="entry name" value="CARBOXY-TERMINAL PROCESSING PROTEASE CTPA"/>
    <property type="match status" value="1"/>
</dbReference>
<dbReference type="PANTHER" id="PTHR32060">
    <property type="entry name" value="TAIL-SPECIFIC PROTEASE"/>
    <property type="match status" value="1"/>
</dbReference>
<gene>
    <name evidence="3" type="ORF">GCM10008938_09390</name>
</gene>